<evidence type="ECO:0000313" key="3">
    <source>
        <dbReference type="EMBL" id="CAI3984311.1"/>
    </source>
</evidence>
<feature type="region of interest" description="Disordered" evidence="1">
    <location>
        <begin position="237"/>
        <end position="260"/>
    </location>
</feature>
<evidence type="ECO:0000256" key="1">
    <source>
        <dbReference type="SAM" id="MobiDB-lite"/>
    </source>
</evidence>
<dbReference type="GO" id="GO:0016706">
    <property type="term" value="F:2-oxoglutarate-dependent dioxygenase activity"/>
    <property type="evidence" value="ECO:0007669"/>
    <property type="project" value="InterPro"/>
</dbReference>
<dbReference type="InterPro" id="IPR051842">
    <property type="entry name" value="uS12_prolyl_hydroxylase"/>
</dbReference>
<keyword evidence="6" id="KW-1185">Reference proteome</keyword>
<dbReference type="EMBL" id="CAMXCT030000879">
    <property type="protein sequence ID" value="CAL4771623.1"/>
    <property type="molecule type" value="Genomic_DNA"/>
</dbReference>
<dbReference type="OrthoDB" id="430522at2759"/>
<dbReference type="EMBL" id="CAMXCT020000879">
    <property type="protein sequence ID" value="CAL1137686.1"/>
    <property type="molecule type" value="Genomic_DNA"/>
</dbReference>
<proteinExistence type="predicted"/>
<name>A0A9P1C5Q0_9DINO</name>
<dbReference type="GO" id="GO:0005506">
    <property type="term" value="F:iron ion binding"/>
    <property type="evidence" value="ECO:0007669"/>
    <property type="project" value="InterPro"/>
</dbReference>
<dbReference type="EMBL" id="CAMXCT010000879">
    <property type="protein sequence ID" value="CAI3984311.1"/>
    <property type="molecule type" value="Genomic_DNA"/>
</dbReference>
<reference evidence="4" key="2">
    <citation type="submission" date="2024-04" db="EMBL/GenBank/DDBJ databases">
        <authorList>
            <person name="Chen Y."/>
            <person name="Shah S."/>
            <person name="Dougan E. K."/>
            <person name="Thang M."/>
            <person name="Chan C."/>
        </authorList>
    </citation>
    <scope>NUCLEOTIDE SEQUENCE [LARGE SCALE GENOMIC DNA]</scope>
</reference>
<feature type="domain" description="Oxoglutarate/iron-dependent oxygenase C-terminal degradation" evidence="2">
    <location>
        <begin position="2"/>
        <end position="238"/>
    </location>
</feature>
<dbReference type="PANTHER" id="PTHR12117:SF0">
    <property type="entry name" value="PROLYL 3-HYDROXYLASE OGFOD1"/>
    <property type="match status" value="1"/>
</dbReference>
<dbReference type="PANTHER" id="PTHR12117">
    <property type="entry name" value="HISTONE ACETYLTRANSFERASE COMPLEX"/>
    <property type="match status" value="1"/>
</dbReference>
<dbReference type="Gene3D" id="3.60.130.20">
    <property type="entry name" value="Oxoglutarate/iron-dependent oxygenase, C-terminal degradation domain"/>
    <property type="match status" value="1"/>
</dbReference>
<dbReference type="Pfam" id="PF10637">
    <property type="entry name" value="Ofd1_CTDD"/>
    <property type="match status" value="1"/>
</dbReference>
<gene>
    <name evidence="3" type="ORF">C1SCF055_LOCUS11853</name>
</gene>
<comment type="caution">
    <text evidence="3">The sequence shown here is derived from an EMBL/GenBank/DDBJ whole genome shotgun (WGS) entry which is preliminary data.</text>
</comment>
<dbReference type="GO" id="GO:0031418">
    <property type="term" value="F:L-ascorbic acid binding"/>
    <property type="evidence" value="ECO:0007669"/>
    <property type="project" value="InterPro"/>
</dbReference>
<organism evidence="3">
    <name type="scientific">Cladocopium goreaui</name>
    <dbReference type="NCBI Taxonomy" id="2562237"/>
    <lineage>
        <taxon>Eukaryota</taxon>
        <taxon>Sar</taxon>
        <taxon>Alveolata</taxon>
        <taxon>Dinophyceae</taxon>
        <taxon>Suessiales</taxon>
        <taxon>Symbiodiniaceae</taxon>
        <taxon>Cladocopium</taxon>
    </lineage>
</organism>
<evidence type="ECO:0000313" key="4">
    <source>
        <dbReference type="EMBL" id="CAL1137686.1"/>
    </source>
</evidence>
<protein>
    <submittedName>
        <fullName evidence="5">Prolyl 3-hydroxylase OGFOD1</fullName>
    </submittedName>
</protein>
<dbReference type="InterPro" id="IPR019601">
    <property type="entry name" value="Oxoglutarate/Fe-dep_Oase_C"/>
</dbReference>
<dbReference type="AlphaFoldDB" id="A0A9P1C5Q0"/>
<dbReference type="InterPro" id="IPR043044">
    <property type="entry name" value="TPA1/Ofd1_C"/>
</dbReference>
<sequence length="292" mass="31996">MEWLCQKFEEESQLRLPGFLRSDCLEKISAALREGDSKGGLGNGWQLLGPVLHRRLCAFGKVGKGKKRLASQCPAGKALAQVAKVLASPAFLRYLGRLTAVKGTSDLAVCIRRFRPGLDYERPTCTAQAQLDVVLAFESLPGTVRARRRRLRSLGGAEVYAERDAGERTAEAAGLLAGANGVPCAPEVLLRLPLANNILRLVLRDAQTSHGTEPLASRSSTSRWEIRLALPTELEEEDEVEEVSPKRRRTGGKKSWQSSAVTSPCRMDMGSMWDVCGVRTNPCDLNIDVEIR</sequence>
<evidence type="ECO:0000259" key="2">
    <source>
        <dbReference type="Pfam" id="PF10637"/>
    </source>
</evidence>
<reference evidence="3" key="1">
    <citation type="submission" date="2022-10" db="EMBL/GenBank/DDBJ databases">
        <authorList>
            <person name="Chen Y."/>
            <person name="Dougan E. K."/>
            <person name="Chan C."/>
            <person name="Rhodes N."/>
            <person name="Thang M."/>
        </authorList>
    </citation>
    <scope>NUCLEOTIDE SEQUENCE</scope>
</reference>
<evidence type="ECO:0000313" key="5">
    <source>
        <dbReference type="EMBL" id="CAL4771623.1"/>
    </source>
</evidence>
<accession>A0A9P1C5Q0</accession>
<evidence type="ECO:0000313" key="6">
    <source>
        <dbReference type="Proteomes" id="UP001152797"/>
    </source>
</evidence>
<dbReference type="Proteomes" id="UP001152797">
    <property type="component" value="Unassembled WGS sequence"/>
</dbReference>